<dbReference type="Gene3D" id="3.20.20.80">
    <property type="entry name" value="Glycosidases"/>
    <property type="match status" value="1"/>
</dbReference>
<organism evidence="10 11">
    <name type="scientific">Candidatus Woesebacteria bacterium GW2011_GWA1_39_21</name>
    <dbReference type="NCBI Taxonomy" id="1618550"/>
    <lineage>
        <taxon>Bacteria</taxon>
        <taxon>Candidatus Woeseibacteriota</taxon>
    </lineage>
</organism>
<reference evidence="10 11" key="1">
    <citation type="journal article" date="2015" name="Nature">
        <title>rRNA introns, odd ribosomes, and small enigmatic genomes across a large radiation of phyla.</title>
        <authorList>
            <person name="Brown C.T."/>
            <person name="Hug L.A."/>
            <person name="Thomas B.C."/>
            <person name="Sharon I."/>
            <person name="Castelle C.J."/>
            <person name="Singh A."/>
            <person name="Wilkins M.J."/>
            <person name="Williams K.H."/>
            <person name="Banfield J.F."/>
        </authorList>
    </citation>
    <scope>NUCLEOTIDE SEQUENCE [LARGE SCALE GENOMIC DNA]</scope>
</reference>
<dbReference type="Proteomes" id="UP000034246">
    <property type="component" value="Unassembled WGS sequence"/>
</dbReference>
<protein>
    <recommendedName>
        <fullName evidence="3">mannan endo-1,4-beta-mannosidase</fullName>
        <ecNumber evidence="3">3.2.1.78</ecNumber>
    </recommendedName>
</protein>
<evidence type="ECO:0000256" key="2">
    <source>
        <dbReference type="ARBA" id="ARBA00004613"/>
    </source>
</evidence>
<dbReference type="EC" id="3.2.1.78" evidence="3"/>
<evidence type="ECO:0000259" key="9">
    <source>
        <dbReference type="Pfam" id="PF26410"/>
    </source>
</evidence>
<keyword evidence="8" id="KW-1133">Transmembrane helix</keyword>
<accession>A0A0G0QM80</accession>
<comment type="catalytic activity">
    <reaction evidence="1">
        <text>Random hydrolysis of (1-&gt;4)-beta-D-mannosidic linkages in mannans, galactomannans and glucomannans.</text>
        <dbReference type="EC" id="3.2.1.78"/>
    </reaction>
</comment>
<keyword evidence="7" id="KW-0326">Glycosidase</keyword>
<proteinExistence type="predicted"/>
<evidence type="ECO:0000256" key="6">
    <source>
        <dbReference type="ARBA" id="ARBA00022801"/>
    </source>
</evidence>
<feature type="transmembrane region" description="Helical" evidence="8">
    <location>
        <begin position="100"/>
        <end position="123"/>
    </location>
</feature>
<dbReference type="PATRIC" id="fig|1618550.3.peg.453"/>
<feature type="transmembrane region" description="Helical" evidence="8">
    <location>
        <begin position="205"/>
        <end position="223"/>
    </location>
</feature>
<feature type="transmembrane region" description="Helical" evidence="8">
    <location>
        <begin position="28"/>
        <end position="48"/>
    </location>
</feature>
<keyword evidence="6" id="KW-0378">Hydrolase</keyword>
<keyword evidence="4" id="KW-0964">Secreted</keyword>
<dbReference type="InterPro" id="IPR017853">
    <property type="entry name" value="GH"/>
</dbReference>
<dbReference type="AlphaFoldDB" id="A0A0G0QM80"/>
<dbReference type="GO" id="GO:0000272">
    <property type="term" value="P:polysaccharide catabolic process"/>
    <property type="evidence" value="ECO:0007669"/>
    <property type="project" value="InterPro"/>
</dbReference>
<dbReference type="Pfam" id="PF26410">
    <property type="entry name" value="GH5_mannosidase"/>
    <property type="match status" value="1"/>
</dbReference>
<keyword evidence="8" id="KW-0812">Transmembrane</keyword>
<name>A0A0G0QM80_9BACT</name>
<dbReference type="InterPro" id="IPR001547">
    <property type="entry name" value="Glyco_hydro_5"/>
</dbReference>
<feature type="transmembrane region" description="Helical" evidence="8">
    <location>
        <begin position="409"/>
        <end position="425"/>
    </location>
</feature>
<evidence type="ECO:0000256" key="3">
    <source>
        <dbReference type="ARBA" id="ARBA00012706"/>
    </source>
</evidence>
<feature type="transmembrane region" description="Helical" evidence="8">
    <location>
        <begin position="343"/>
        <end position="366"/>
    </location>
</feature>
<comment type="subcellular location">
    <subcellularLocation>
        <location evidence="2">Secreted</location>
    </subcellularLocation>
</comment>
<keyword evidence="8" id="KW-0472">Membrane</keyword>
<dbReference type="GO" id="GO:0005576">
    <property type="term" value="C:extracellular region"/>
    <property type="evidence" value="ECO:0007669"/>
    <property type="project" value="UniProtKB-SubCell"/>
</dbReference>
<evidence type="ECO:0000313" key="11">
    <source>
        <dbReference type="Proteomes" id="UP000034246"/>
    </source>
</evidence>
<evidence type="ECO:0000313" key="10">
    <source>
        <dbReference type="EMBL" id="KKR11500.1"/>
    </source>
</evidence>
<feature type="transmembrane region" description="Helical" evidence="8">
    <location>
        <begin position="308"/>
        <end position="331"/>
    </location>
</feature>
<evidence type="ECO:0000256" key="1">
    <source>
        <dbReference type="ARBA" id="ARBA00001678"/>
    </source>
</evidence>
<sequence length="901" mass="101835">MKISFKKEGLNIELPNFAKVAPQLEKSAGIILIGTLILLSLLAFAYFYSKDLILSYNDSRAHMDMARLIIDNLKPGFAQLGGVWLPLPHLLMLPLVWNDWMWQTGLAGSVFSMFFYVVSGIYVSKLLAFVVKDKFSVVICTLLFALNVNLLYMQSTPMTELTLLSFSIAATYYLLRWVQSDKLTDFLLLSLAVLLATLVRYDGWMLFLLTALSIFIIRLRKVLISLKEKPFFVKVRIALTNSSLWGILLMYGLLAGLGIALWVLWNWAIFKDPLFFLTGPYSAKAQQAVISGAGKLFTEGNILLSVSAYWWAMADNVGLFVFLSALIGFLIAIKEDKFNDTFVVLLTLLAPIFFHISSLYGGNSVLVLPELKINVTEGLKGTLFNARYGLMILPAVSVFTAYLIKKGNFIRWLVLVLILFSYLMMAKEAYVIDLIDGQMGSSSLRVGDVSTWLKENAPGKGLILTALSYNNALAFSTGFDLKRFIHEGTGKYWQSALENPQEYSQWIVMANGDVGDPVYNALIKNNHSNFLKYYDLSQKFDFLNVYKRKEVPKNFVYIHDEQFKVDDANLRFIGVNSYDLIYRSTGEIASTLSSAKASGFEVVRLWVFGEGDFNVLQPKPGEYNEALLDNLDYILATAGKLNMNVILTLSNYWEAYGGVRQYLKWVDLPNDKPSDLDRFFTDSRVRTIYKNYVNAIVLRKNTLTEINYRDDPTIMTWELMNEPRSSSLSTANVVNDWFSEMTSHIKSLDKYHIVTTGIEGHFDNLSINPYTTGPTINDVSNNVSIDVLSGHLYLDYFDPSVSANNFSIVNLWTAFAKNAGMPFFIEEVGFSKKPDDNGGIDRYTLYENLLESARKNNLQGLILWNWALKTDDSFGISPLDPGDAELIQLFKSYSERLKNDV</sequence>
<keyword evidence="10" id="KW-0808">Transferase</keyword>
<dbReference type="GO" id="GO:0016985">
    <property type="term" value="F:mannan endo-1,4-beta-mannosidase activity"/>
    <property type="evidence" value="ECO:0007669"/>
    <property type="project" value="TreeGrafter"/>
</dbReference>
<dbReference type="GO" id="GO:0016740">
    <property type="term" value="F:transferase activity"/>
    <property type="evidence" value="ECO:0007669"/>
    <property type="project" value="UniProtKB-KW"/>
</dbReference>
<gene>
    <name evidence="10" type="ORF">UT39_C0006G0006</name>
</gene>
<dbReference type="PANTHER" id="PTHR31451:SF39">
    <property type="entry name" value="MANNAN ENDO-1,4-BETA-MANNOSIDASE 1"/>
    <property type="match status" value="1"/>
</dbReference>
<feature type="transmembrane region" description="Helical" evidence="8">
    <location>
        <begin position="386"/>
        <end position="404"/>
    </location>
</feature>
<evidence type="ECO:0000256" key="8">
    <source>
        <dbReference type="SAM" id="Phobius"/>
    </source>
</evidence>
<feature type="transmembrane region" description="Helical" evidence="8">
    <location>
        <begin position="244"/>
        <end position="265"/>
    </location>
</feature>
<dbReference type="PANTHER" id="PTHR31451">
    <property type="match status" value="1"/>
</dbReference>
<dbReference type="STRING" id="1618550.UT39_C0006G0006"/>
<dbReference type="InterPro" id="IPR045053">
    <property type="entry name" value="MAN-like"/>
</dbReference>
<evidence type="ECO:0000256" key="4">
    <source>
        <dbReference type="ARBA" id="ARBA00022525"/>
    </source>
</evidence>
<keyword evidence="5" id="KW-0732">Signal</keyword>
<evidence type="ECO:0000256" key="7">
    <source>
        <dbReference type="ARBA" id="ARBA00023295"/>
    </source>
</evidence>
<dbReference type="EMBL" id="LBWP01000006">
    <property type="protein sequence ID" value="KKR11500.1"/>
    <property type="molecule type" value="Genomic_DNA"/>
</dbReference>
<dbReference type="SUPFAM" id="SSF51445">
    <property type="entry name" value="(Trans)glycosidases"/>
    <property type="match status" value="1"/>
</dbReference>
<comment type="caution">
    <text evidence="10">The sequence shown here is derived from an EMBL/GenBank/DDBJ whole genome shotgun (WGS) entry which is preliminary data.</text>
</comment>
<evidence type="ECO:0000256" key="5">
    <source>
        <dbReference type="ARBA" id="ARBA00022729"/>
    </source>
</evidence>
<feature type="domain" description="Glycoside hydrolase family 5" evidence="9">
    <location>
        <begin position="616"/>
        <end position="832"/>
    </location>
</feature>
<feature type="transmembrane region" description="Helical" evidence="8">
    <location>
        <begin position="135"/>
        <end position="152"/>
    </location>
</feature>